<proteinExistence type="predicted"/>
<reference evidence="1 2" key="1">
    <citation type="submission" date="2021-05" db="EMBL/GenBank/DDBJ databases">
        <title>Draft Genome Sequences of Clinical Respiratory Isolates of Mycobacterium goodii Recovered in Ireland.</title>
        <authorList>
            <person name="Flanagan P.R."/>
            <person name="Mok S."/>
            <person name="Roycroft E."/>
            <person name="Rogers T.R."/>
            <person name="Fitzgibbon M."/>
        </authorList>
    </citation>
    <scope>NUCLEOTIDE SEQUENCE [LARGE SCALE GENOMIC DNA]</scope>
    <source>
        <strain evidence="1 2">14IE55</strain>
    </source>
</reference>
<sequence length="282" mass="30193">MTSPGLAEQVFDPPLVNPAPNGLYTATTWEPTDGPPRWLAAGMQFNVHNYGGAEAFGVWGASWCVSADELTEDDFKTGERPELPNPYDPIVVWAFDYCDLTARSREEVRTRARQNLRIVEQAAVEREFAERMLLDGGAADTAVNLVDAVSQLEAVLAETNTLGFIHASPRLAAYAAAANLVVRSGTALKTPLGHTWVFGGGYVEGLGTTLVATSPTFGWRTEPIVHEAMKIEWNRFVAVAERSVLIGYEALLGAVSITESTGAGGFPGETNFPGSSNFPSGG</sequence>
<organism evidence="1 2">
    <name type="scientific">Mycolicibacterium goodii</name>
    <name type="common">Mycobacterium goodii</name>
    <dbReference type="NCBI Taxonomy" id="134601"/>
    <lineage>
        <taxon>Bacteria</taxon>
        <taxon>Bacillati</taxon>
        <taxon>Actinomycetota</taxon>
        <taxon>Actinomycetes</taxon>
        <taxon>Mycobacteriales</taxon>
        <taxon>Mycobacteriaceae</taxon>
        <taxon>Mycolicibacterium</taxon>
    </lineage>
</organism>
<accession>A0ABS6HPB9</accession>
<protein>
    <recommendedName>
        <fullName evidence="3">Gp13 protein</fullName>
    </recommendedName>
</protein>
<keyword evidence="2" id="KW-1185">Reference proteome</keyword>
<dbReference type="Proteomes" id="UP000696413">
    <property type="component" value="Unassembled WGS sequence"/>
</dbReference>
<gene>
    <name evidence="1" type="ORF">KL859_14770</name>
</gene>
<evidence type="ECO:0000313" key="1">
    <source>
        <dbReference type="EMBL" id="MBU8824126.1"/>
    </source>
</evidence>
<dbReference type="EMBL" id="JAHBOM010000010">
    <property type="protein sequence ID" value="MBU8824126.1"/>
    <property type="molecule type" value="Genomic_DNA"/>
</dbReference>
<comment type="caution">
    <text evidence="1">The sequence shown here is derived from an EMBL/GenBank/DDBJ whole genome shotgun (WGS) entry which is preliminary data.</text>
</comment>
<evidence type="ECO:0000313" key="2">
    <source>
        <dbReference type="Proteomes" id="UP000696413"/>
    </source>
</evidence>
<dbReference type="RefSeq" id="WP_214394977.1">
    <property type="nucleotide sequence ID" value="NZ_JAHBOL010000014.1"/>
</dbReference>
<evidence type="ECO:0008006" key="3">
    <source>
        <dbReference type="Google" id="ProtNLM"/>
    </source>
</evidence>
<name>A0ABS6HPB9_MYCGD</name>